<dbReference type="PRINTS" id="PR00153">
    <property type="entry name" value="CSAPPISMRASE"/>
</dbReference>
<sequence>MGDITLALDINRAPGTVANFLEYAREGFYNGTIFHRVIENMLIQGGALTPDLQAKPTRSPVAHEAEASMSNLRGTVAAARTPSDPGSHTTQFFINVVDNPRFDYRDAESPFGQGYTVFGRVVSGMDVVDRIRAVETSAQGSLPRDVPRVPVLIERVDVLDDGADESDAE</sequence>
<keyword evidence="8" id="KW-1185">Reference proteome</keyword>
<dbReference type="PIRSF" id="PIRSF001467">
    <property type="entry name" value="Peptidylpro_ismrse"/>
    <property type="match status" value="1"/>
</dbReference>
<dbReference type="InterPro" id="IPR002130">
    <property type="entry name" value="Cyclophilin-type_PPIase_dom"/>
</dbReference>
<dbReference type="GO" id="GO:0003755">
    <property type="term" value="F:peptidyl-prolyl cis-trans isomerase activity"/>
    <property type="evidence" value="ECO:0007669"/>
    <property type="project" value="UniProtKB-UniRule"/>
</dbReference>
<keyword evidence="4 5" id="KW-0413">Isomerase</keyword>
<dbReference type="OrthoDB" id="9807797at2"/>
<dbReference type="InterPro" id="IPR029000">
    <property type="entry name" value="Cyclophilin-like_dom_sf"/>
</dbReference>
<feature type="domain" description="PPIase cyclophilin-type" evidence="6">
    <location>
        <begin position="1"/>
        <end position="158"/>
    </location>
</feature>
<dbReference type="Pfam" id="PF00160">
    <property type="entry name" value="Pro_isomerase"/>
    <property type="match status" value="1"/>
</dbReference>
<dbReference type="PROSITE" id="PS50072">
    <property type="entry name" value="CSA_PPIASE_2"/>
    <property type="match status" value="1"/>
</dbReference>
<organism evidence="7 8">
    <name type="scientific">Alkalisalibacterium limincola</name>
    <dbReference type="NCBI Taxonomy" id="2699169"/>
    <lineage>
        <taxon>Bacteria</taxon>
        <taxon>Pseudomonadati</taxon>
        <taxon>Pseudomonadota</taxon>
        <taxon>Gammaproteobacteria</taxon>
        <taxon>Lysobacterales</taxon>
        <taxon>Lysobacteraceae</taxon>
        <taxon>Alkalisalibacterium</taxon>
    </lineage>
</organism>
<evidence type="ECO:0000259" key="6">
    <source>
        <dbReference type="PROSITE" id="PS50072"/>
    </source>
</evidence>
<dbReference type="SUPFAM" id="SSF50891">
    <property type="entry name" value="Cyclophilin-like"/>
    <property type="match status" value="1"/>
</dbReference>
<evidence type="ECO:0000256" key="5">
    <source>
        <dbReference type="RuleBase" id="RU363019"/>
    </source>
</evidence>
<dbReference type="InterPro" id="IPR024936">
    <property type="entry name" value="Cyclophilin-type_PPIase"/>
</dbReference>
<comment type="catalytic activity">
    <reaction evidence="5">
        <text>[protein]-peptidylproline (omega=180) = [protein]-peptidylproline (omega=0)</text>
        <dbReference type="Rhea" id="RHEA:16237"/>
        <dbReference type="Rhea" id="RHEA-COMP:10747"/>
        <dbReference type="Rhea" id="RHEA-COMP:10748"/>
        <dbReference type="ChEBI" id="CHEBI:83833"/>
        <dbReference type="ChEBI" id="CHEBI:83834"/>
        <dbReference type="EC" id="5.2.1.8"/>
    </reaction>
</comment>
<dbReference type="PANTHER" id="PTHR43246">
    <property type="entry name" value="PEPTIDYL-PROLYL CIS-TRANS ISOMERASE CYP38, CHLOROPLASTIC"/>
    <property type="match status" value="1"/>
</dbReference>
<reference evidence="7 8" key="1">
    <citation type="submission" date="2019-08" db="EMBL/GenBank/DDBJ databases">
        <authorList>
            <person name="Karlyshev A.V."/>
        </authorList>
    </citation>
    <scope>NUCLEOTIDE SEQUENCE [LARGE SCALE GENOMIC DNA]</scope>
    <source>
        <strain evidence="7 8">Alg18-2.2</strain>
    </source>
</reference>
<comment type="similarity">
    <text evidence="2 5">Belongs to the cyclophilin-type PPIase family.</text>
</comment>
<protein>
    <recommendedName>
        <fullName evidence="5">Peptidyl-prolyl cis-trans isomerase</fullName>
        <shortName evidence="5">PPIase</shortName>
        <ecNumber evidence="5">5.2.1.8</ecNumber>
    </recommendedName>
</protein>
<evidence type="ECO:0000256" key="1">
    <source>
        <dbReference type="ARBA" id="ARBA00002388"/>
    </source>
</evidence>
<dbReference type="EMBL" id="VRTS01000001">
    <property type="protein sequence ID" value="TXK66068.1"/>
    <property type="molecule type" value="Genomic_DNA"/>
</dbReference>
<dbReference type="Proteomes" id="UP000321248">
    <property type="component" value="Unassembled WGS sequence"/>
</dbReference>
<dbReference type="EC" id="5.2.1.8" evidence="5"/>
<keyword evidence="3 5" id="KW-0697">Rotamase</keyword>
<evidence type="ECO:0000256" key="2">
    <source>
        <dbReference type="ARBA" id="ARBA00007365"/>
    </source>
</evidence>
<evidence type="ECO:0000256" key="4">
    <source>
        <dbReference type="ARBA" id="ARBA00023235"/>
    </source>
</evidence>
<evidence type="ECO:0000313" key="8">
    <source>
        <dbReference type="Proteomes" id="UP000321248"/>
    </source>
</evidence>
<accession>A0A5C8KYF2</accession>
<comment type="function">
    <text evidence="1 5">PPIases accelerate the folding of proteins. It catalyzes the cis-trans isomerization of proline imidic peptide bonds in oligopeptides.</text>
</comment>
<comment type="caution">
    <text evidence="7">The sequence shown here is derived from an EMBL/GenBank/DDBJ whole genome shotgun (WGS) entry which is preliminary data.</text>
</comment>
<dbReference type="InterPro" id="IPR044665">
    <property type="entry name" value="E_coli_cyclophilin_A-like"/>
</dbReference>
<evidence type="ECO:0000256" key="3">
    <source>
        <dbReference type="ARBA" id="ARBA00023110"/>
    </source>
</evidence>
<proteinExistence type="inferred from homology"/>
<dbReference type="AlphaFoldDB" id="A0A5C8KYF2"/>
<gene>
    <name evidence="7" type="ORF">FU658_02935</name>
</gene>
<name>A0A5C8KYF2_9GAMM</name>
<evidence type="ECO:0000313" key="7">
    <source>
        <dbReference type="EMBL" id="TXK66068.1"/>
    </source>
</evidence>
<dbReference type="Gene3D" id="2.40.100.10">
    <property type="entry name" value="Cyclophilin-like"/>
    <property type="match status" value="1"/>
</dbReference>